<dbReference type="SUPFAM" id="SSF54913">
    <property type="entry name" value="GlnB-like"/>
    <property type="match status" value="1"/>
</dbReference>
<evidence type="ECO:0000313" key="3">
    <source>
        <dbReference type="Proteomes" id="UP001517247"/>
    </source>
</evidence>
<evidence type="ECO:0000313" key="2">
    <source>
        <dbReference type="EMBL" id="MFN0257360.1"/>
    </source>
</evidence>
<sequence length="140" mass="15760">MDDKIIVYSTFYNPIEANIIKAKLEDAGIPCFLTDENVATIQPLYNQAIGGVKLNVFEKDVEQISMLLADNATLEVPEIETEQVDDKVVCENCGSTNVSYGLATKNKHSWWVAVLSILMTVYPFKANKCYHCYKCGHEFK</sequence>
<dbReference type="RefSeq" id="WP_138724451.1">
    <property type="nucleotide sequence ID" value="NZ_SSHJ02000009.1"/>
</dbReference>
<dbReference type="Proteomes" id="UP001517247">
    <property type="component" value="Unassembled WGS sequence"/>
</dbReference>
<accession>A0ABW9JBQ9</accession>
<name>A0ABW9JBQ9_9SPHI</name>
<dbReference type="InterPro" id="IPR018551">
    <property type="entry name" value="DUF2007"/>
</dbReference>
<dbReference type="Pfam" id="PF09413">
    <property type="entry name" value="DUF2007"/>
    <property type="match status" value="1"/>
</dbReference>
<feature type="domain" description="DUF2007" evidence="1">
    <location>
        <begin position="12"/>
        <end position="63"/>
    </location>
</feature>
<protein>
    <submittedName>
        <fullName evidence="2">DUF2007 domain-containing protein</fullName>
    </submittedName>
</protein>
<dbReference type="EMBL" id="SSHJ02000009">
    <property type="protein sequence ID" value="MFN0257360.1"/>
    <property type="molecule type" value="Genomic_DNA"/>
</dbReference>
<reference evidence="2 3" key="1">
    <citation type="submission" date="2024-12" db="EMBL/GenBank/DDBJ databases">
        <authorList>
            <person name="Hu S."/>
        </authorList>
    </citation>
    <scope>NUCLEOTIDE SEQUENCE [LARGE SCALE GENOMIC DNA]</scope>
    <source>
        <strain evidence="2 3">THG-T11</strain>
    </source>
</reference>
<comment type="caution">
    <text evidence="2">The sequence shown here is derived from an EMBL/GenBank/DDBJ whole genome shotgun (WGS) entry which is preliminary data.</text>
</comment>
<gene>
    <name evidence="2" type="ORF">E6A44_017345</name>
</gene>
<dbReference type="InterPro" id="IPR011322">
    <property type="entry name" value="N-reg_PII-like_a/b"/>
</dbReference>
<evidence type="ECO:0000259" key="1">
    <source>
        <dbReference type="Pfam" id="PF09413"/>
    </source>
</evidence>
<dbReference type="Gene3D" id="3.30.70.790">
    <property type="entry name" value="UreE, C-terminal domain"/>
    <property type="match status" value="1"/>
</dbReference>
<keyword evidence="3" id="KW-1185">Reference proteome</keyword>
<organism evidence="2 3">
    <name type="scientific">Pedobacter ureilyticus</name>
    <dbReference type="NCBI Taxonomy" id="1393051"/>
    <lineage>
        <taxon>Bacteria</taxon>
        <taxon>Pseudomonadati</taxon>
        <taxon>Bacteroidota</taxon>
        <taxon>Sphingobacteriia</taxon>
        <taxon>Sphingobacteriales</taxon>
        <taxon>Sphingobacteriaceae</taxon>
        <taxon>Pedobacter</taxon>
    </lineage>
</organism>
<proteinExistence type="predicted"/>